<dbReference type="Proteomes" id="UP000256780">
    <property type="component" value="Chromosome CBM2587_a"/>
</dbReference>
<dbReference type="EMBL" id="OFSQ01000004">
    <property type="protein sequence ID" value="SOY45469.1"/>
    <property type="molecule type" value="Genomic_DNA"/>
</dbReference>
<feature type="region of interest" description="Disordered" evidence="1">
    <location>
        <begin position="50"/>
        <end position="70"/>
    </location>
</feature>
<name>A0A975ZYB2_9BURK</name>
<comment type="caution">
    <text evidence="2">The sequence shown here is derived from an EMBL/GenBank/DDBJ whole genome shotgun (WGS) entry which is preliminary data.</text>
</comment>
<evidence type="ECO:0000313" key="2">
    <source>
        <dbReference type="EMBL" id="SOY45469.1"/>
    </source>
</evidence>
<gene>
    <name evidence="2" type="ORF">CBM2587_A120070</name>
</gene>
<evidence type="ECO:0000313" key="3">
    <source>
        <dbReference type="Proteomes" id="UP000256780"/>
    </source>
</evidence>
<organism evidence="2 3">
    <name type="scientific">Cupriavidus taiwanensis</name>
    <dbReference type="NCBI Taxonomy" id="164546"/>
    <lineage>
        <taxon>Bacteria</taxon>
        <taxon>Pseudomonadati</taxon>
        <taxon>Pseudomonadota</taxon>
        <taxon>Betaproteobacteria</taxon>
        <taxon>Burkholderiales</taxon>
        <taxon>Burkholderiaceae</taxon>
        <taxon>Cupriavidus</taxon>
    </lineage>
</organism>
<dbReference type="AlphaFoldDB" id="A0A975ZYB2"/>
<sequence>MIVGRYQPGARTAPQGRRVAAGLMTGASVRRAPVIALSKAFQKAVSGCRKPVNAPRGAVSRPLRRAGSTR</sequence>
<proteinExistence type="predicted"/>
<reference evidence="2 3" key="1">
    <citation type="submission" date="2018-01" db="EMBL/GenBank/DDBJ databases">
        <authorList>
            <person name="Clerissi C."/>
        </authorList>
    </citation>
    <scope>NUCLEOTIDE SEQUENCE [LARGE SCALE GENOMIC DNA]</scope>
    <source>
        <strain evidence="2">Cupriavidus sp. LMG 19464</strain>
    </source>
</reference>
<evidence type="ECO:0000256" key="1">
    <source>
        <dbReference type="SAM" id="MobiDB-lite"/>
    </source>
</evidence>
<protein>
    <submittedName>
        <fullName evidence="2">Uncharacterized protein</fullName>
    </submittedName>
</protein>
<accession>A0A975ZYB2</accession>